<protein>
    <submittedName>
        <fullName evidence="2">Uncharacterized protein</fullName>
    </submittedName>
</protein>
<organism evidence="2">
    <name type="scientific">marine metagenome</name>
    <dbReference type="NCBI Taxonomy" id="408172"/>
    <lineage>
        <taxon>unclassified sequences</taxon>
        <taxon>metagenomes</taxon>
        <taxon>ecological metagenomes</taxon>
    </lineage>
</organism>
<evidence type="ECO:0000313" key="2">
    <source>
        <dbReference type="EMBL" id="SVD67922.1"/>
    </source>
</evidence>
<gene>
    <name evidence="2" type="ORF">METZ01_LOCUS420776</name>
</gene>
<dbReference type="EMBL" id="UINC01166136">
    <property type="protein sequence ID" value="SVD67922.1"/>
    <property type="molecule type" value="Genomic_DNA"/>
</dbReference>
<reference evidence="2" key="1">
    <citation type="submission" date="2018-05" db="EMBL/GenBank/DDBJ databases">
        <authorList>
            <person name="Lanie J.A."/>
            <person name="Ng W.-L."/>
            <person name="Kazmierczak K.M."/>
            <person name="Andrzejewski T.M."/>
            <person name="Davidsen T.M."/>
            <person name="Wayne K.J."/>
            <person name="Tettelin H."/>
            <person name="Glass J.I."/>
            <person name="Rusch D."/>
            <person name="Podicherti R."/>
            <person name="Tsui H.-C.T."/>
            <person name="Winkler M.E."/>
        </authorList>
    </citation>
    <scope>NUCLEOTIDE SEQUENCE</scope>
</reference>
<name>A0A382XA33_9ZZZZ</name>
<sequence>DYILKKANLKNDWLAAGLCGVFFAGIYFLVHWPFAEFLLSENGRNWFFATHVNKPYWAPIGPNDYDFWQYDYSPLGGAIPLTAVSFAGILKTSLMAAVSSIVGIWSGSWLSRLKR</sequence>
<keyword evidence="1" id="KW-0472">Membrane</keyword>
<accession>A0A382XA33</accession>
<feature type="transmembrane region" description="Helical" evidence="1">
    <location>
        <begin position="12"/>
        <end position="30"/>
    </location>
</feature>
<feature type="transmembrane region" description="Helical" evidence="1">
    <location>
        <begin position="78"/>
        <end position="105"/>
    </location>
</feature>
<keyword evidence="1" id="KW-0812">Transmembrane</keyword>
<evidence type="ECO:0000256" key="1">
    <source>
        <dbReference type="SAM" id="Phobius"/>
    </source>
</evidence>
<proteinExistence type="predicted"/>
<keyword evidence="1" id="KW-1133">Transmembrane helix</keyword>
<dbReference type="AlphaFoldDB" id="A0A382XA33"/>
<feature type="non-terminal residue" evidence="2">
    <location>
        <position position="1"/>
    </location>
</feature>